<dbReference type="RefSeq" id="WP_073302016.1">
    <property type="nucleotide sequence ID" value="NZ_FRAW01000002.1"/>
</dbReference>
<dbReference type="PANTHER" id="PTHR46649:SF4">
    <property type="entry name" value="HALOACID DEHALOGENASE-LIKE HYDROLASE (HAD) SUPERFAMILY PROTEIN"/>
    <property type="match status" value="1"/>
</dbReference>
<dbReference type="NCBIfam" id="TIGR01509">
    <property type="entry name" value="HAD-SF-IA-v3"/>
    <property type="match status" value="1"/>
</dbReference>
<reference evidence="2 4" key="3">
    <citation type="submission" date="2017-02" db="EMBL/GenBank/DDBJ databases">
        <authorList>
            <person name="Peterson S.W."/>
        </authorList>
    </citation>
    <scope>NUCLEOTIDE SEQUENCE [LARGE SCALE GENOMIC DNA]</scope>
    <source>
        <strain evidence="2 4">ATCC 43854</strain>
    </source>
</reference>
<dbReference type="InterPro" id="IPR023214">
    <property type="entry name" value="HAD_sf"/>
</dbReference>
<evidence type="ECO:0000313" key="2">
    <source>
        <dbReference type="EMBL" id="SJZ93306.1"/>
    </source>
</evidence>
<dbReference type="SUPFAM" id="SSF56784">
    <property type="entry name" value="HAD-like"/>
    <property type="match status" value="1"/>
</dbReference>
<dbReference type="AlphaFoldDB" id="A0A1M6QCM2"/>
<dbReference type="InterPro" id="IPR036412">
    <property type="entry name" value="HAD-like_sf"/>
</dbReference>
<evidence type="ECO:0000313" key="3">
    <source>
        <dbReference type="Proteomes" id="UP000184275"/>
    </source>
</evidence>
<keyword evidence="3" id="KW-1185">Reference proteome</keyword>
<protein>
    <submittedName>
        <fullName evidence="1">Putative hydrolase of the HAD superfamily</fullName>
    </submittedName>
</protein>
<dbReference type="PANTHER" id="PTHR46649">
    <property type="match status" value="1"/>
</dbReference>
<dbReference type="PRINTS" id="PR00413">
    <property type="entry name" value="HADHALOGNASE"/>
</dbReference>
<dbReference type="SFLD" id="SFLDS00003">
    <property type="entry name" value="Haloacid_Dehalogenase"/>
    <property type="match status" value="1"/>
</dbReference>
<keyword evidence="1" id="KW-0378">Hydrolase</keyword>
<gene>
    <name evidence="2" type="ORF">SAMN02745108_02000</name>
    <name evidence="1" type="ORF">SAMN05720469_10243</name>
</gene>
<dbReference type="EMBL" id="FUWU01000036">
    <property type="protein sequence ID" value="SJZ93306.1"/>
    <property type="molecule type" value="Genomic_DNA"/>
</dbReference>
<dbReference type="STRING" id="28122.SAMN02745108_02000"/>
<dbReference type="Pfam" id="PF00702">
    <property type="entry name" value="Hydrolase"/>
    <property type="match status" value="1"/>
</dbReference>
<dbReference type="NCBIfam" id="TIGR01549">
    <property type="entry name" value="HAD-SF-IA-v1"/>
    <property type="match status" value="1"/>
</dbReference>
<organism evidence="1 3">
    <name type="scientific">Fibrobacter intestinalis</name>
    <dbReference type="NCBI Taxonomy" id="28122"/>
    <lineage>
        <taxon>Bacteria</taxon>
        <taxon>Pseudomonadati</taxon>
        <taxon>Fibrobacterota</taxon>
        <taxon>Fibrobacteria</taxon>
        <taxon>Fibrobacterales</taxon>
        <taxon>Fibrobacteraceae</taxon>
        <taxon>Fibrobacter</taxon>
    </lineage>
</organism>
<dbReference type="InterPro" id="IPR006439">
    <property type="entry name" value="HAD-SF_hydro_IA"/>
</dbReference>
<dbReference type="SFLD" id="SFLDG01129">
    <property type="entry name" value="C1.5:_HAD__Beta-PGM__Phosphata"/>
    <property type="match status" value="1"/>
</dbReference>
<evidence type="ECO:0000313" key="1">
    <source>
        <dbReference type="EMBL" id="SHK17880.1"/>
    </source>
</evidence>
<reference evidence="1" key="2">
    <citation type="submission" date="2016-11" db="EMBL/GenBank/DDBJ databases">
        <authorList>
            <person name="Jaros S."/>
            <person name="Januszkiewicz K."/>
            <person name="Wedrychowicz H."/>
        </authorList>
    </citation>
    <scope>NUCLEOTIDE SEQUENCE [LARGE SCALE GENOMIC DNA]</scope>
    <source>
        <strain evidence="1">UWOS</strain>
    </source>
</reference>
<accession>A0A1T4PPV5</accession>
<sequence>MEISGVLFDLYGTLFTYGNMSRAFGFWHEDLTRALKNLGISVSVSQVSKQCKHFFAEDIPEKEGFTLYESRLKILAEHFGISPDVNWIKHTAATSMNRWQRMVPLHPQAIPLLQALQRQQVRIGIVSNFEHGPHVRKVLRKHGLLKMLDAVVISSEVHHKKPEPEIFQIALERLGTNPANTLFVGDDPNRDIRGATAIGMQTKLFQNGSSLLSIFDEFFRASKRDISK</sequence>
<evidence type="ECO:0000313" key="4">
    <source>
        <dbReference type="Proteomes" id="UP000190449"/>
    </source>
</evidence>
<dbReference type="Proteomes" id="UP000190449">
    <property type="component" value="Unassembled WGS sequence"/>
</dbReference>
<proteinExistence type="predicted"/>
<dbReference type="EMBL" id="FRAW01000002">
    <property type="protein sequence ID" value="SHK17880.1"/>
    <property type="molecule type" value="Genomic_DNA"/>
</dbReference>
<reference evidence="3" key="1">
    <citation type="submission" date="2016-11" db="EMBL/GenBank/DDBJ databases">
        <authorList>
            <person name="Varghese N."/>
            <person name="Submissions S."/>
        </authorList>
    </citation>
    <scope>NUCLEOTIDE SEQUENCE [LARGE SCALE GENOMIC DNA]</scope>
    <source>
        <strain evidence="3">UWOS</strain>
    </source>
</reference>
<accession>A0A1M6QCM2</accession>
<name>A0A1M6QCM2_9BACT</name>
<dbReference type="Gene3D" id="3.40.50.1000">
    <property type="entry name" value="HAD superfamily/HAD-like"/>
    <property type="match status" value="1"/>
</dbReference>
<dbReference type="GO" id="GO:0016787">
    <property type="term" value="F:hydrolase activity"/>
    <property type="evidence" value="ECO:0007669"/>
    <property type="project" value="UniProtKB-KW"/>
</dbReference>
<dbReference type="Proteomes" id="UP000184275">
    <property type="component" value="Unassembled WGS sequence"/>
</dbReference>